<dbReference type="InterPro" id="IPR002078">
    <property type="entry name" value="Sigma_54_int"/>
</dbReference>
<dbReference type="SUPFAM" id="SSF52540">
    <property type="entry name" value="P-loop containing nucleoside triphosphate hydrolases"/>
    <property type="match status" value="1"/>
</dbReference>
<keyword evidence="6" id="KW-1185">Reference proteome</keyword>
<dbReference type="InterPro" id="IPR000014">
    <property type="entry name" value="PAS"/>
</dbReference>
<dbReference type="SUPFAM" id="SSF55785">
    <property type="entry name" value="PYP-like sensor domain (PAS domain)"/>
    <property type="match status" value="1"/>
</dbReference>
<evidence type="ECO:0000313" key="5">
    <source>
        <dbReference type="EMBL" id="MSS37237.1"/>
    </source>
</evidence>
<feature type="domain" description="PAS" evidence="4">
    <location>
        <begin position="152"/>
        <end position="192"/>
    </location>
</feature>
<dbReference type="InterPro" id="IPR006120">
    <property type="entry name" value="Resolvase_HTH_dom"/>
</dbReference>
<keyword evidence="2" id="KW-0067">ATP-binding</keyword>
<sequence>MGTMLGTIKGFVDNFAGVISDVLDTDVIITDSSMNIVGSSFRYFSLYNHIQYGSLIATVLMNNQNLLIDEKASIQSCRECEKYKECKMRGFIGVPIRYGNQILGVIALVLPRFKVKTLFENIGSTVFFMERMAELVAARIQNHIEKKGLKQKIMQIESILDLMEDAVLYTDVYGNILYLNQTFRDIFGIKEDYIGVNAARIYPELEEWYRKGKGIDNEKVSIHYESGSFYGIINSKRVWLNEQEYGVVLSFRPYRNIQDTSKLFSIGTLVTFRWLKQFLGEEMIEKAKRYAKIDENILISGEDNVLNEMLGKAIFNQSPRRLEDLKLVYAQNSYRELFVHYLLDENGLLRGLNRGTILIVQPEYLALYVQEKLAEFIRTGRIILKGGYSIHTNVRFIFCTTANLAELAEDGRFSQDLYYLISKNEIKNTETLYNDFTIFSRYIQTGLKYYCHLYEKNELRLSSEHLKGLWRKYRDCTVTDIEFMLERIASRRYKEDLWKKELTEEEHCSLEELAKIQLKKMLADGYSKKEIANILKISRTTLYRKLKSYQLE</sequence>
<dbReference type="Pfam" id="PF02796">
    <property type="entry name" value="HTH_7"/>
    <property type="match status" value="1"/>
</dbReference>
<name>A0A7X2TCV0_9CLOT</name>
<reference evidence="5 6" key="1">
    <citation type="submission" date="2019-08" db="EMBL/GenBank/DDBJ databases">
        <title>In-depth cultivation of the pig gut microbiome towards novel bacterial diversity and tailored functional studies.</title>
        <authorList>
            <person name="Wylensek D."/>
            <person name="Hitch T.C.A."/>
            <person name="Clavel T."/>
        </authorList>
    </citation>
    <scope>NUCLEOTIDE SEQUENCE [LARGE SCALE GENOMIC DNA]</scope>
    <source>
        <strain evidence="5 6">WCA-389-WT-23D1</strain>
    </source>
</reference>
<dbReference type="GO" id="GO:0000150">
    <property type="term" value="F:DNA strand exchange activity"/>
    <property type="evidence" value="ECO:0007669"/>
    <property type="project" value="InterPro"/>
</dbReference>
<comment type="caution">
    <text evidence="5">The sequence shown here is derived from an EMBL/GenBank/DDBJ whole genome shotgun (WGS) entry which is preliminary data.</text>
</comment>
<dbReference type="CDD" id="cd00569">
    <property type="entry name" value="HTH_Hin_like"/>
    <property type="match status" value="1"/>
</dbReference>
<dbReference type="InterPro" id="IPR009057">
    <property type="entry name" value="Homeodomain-like_sf"/>
</dbReference>
<dbReference type="Proteomes" id="UP000429958">
    <property type="component" value="Unassembled WGS sequence"/>
</dbReference>
<dbReference type="AlphaFoldDB" id="A0A7X2TCV0"/>
<dbReference type="GO" id="GO:0005524">
    <property type="term" value="F:ATP binding"/>
    <property type="evidence" value="ECO:0007669"/>
    <property type="project" value="UniProtKB-KW"/>
</dbReference>
<dbReference type="PROSITE" id="PS50045">
    <property type="entry name" value="SIGMA54_INTERACT_4"/>
    <property type="match status" value="1"/>
</dbReference>
<dbReference type="Gene3D" id="3.30.450.20">
    <property type="entry name" value="PAS domain"/>
    <property type="match status" value="1"/>
</dbReference>
<dbReference type="InterPro" id="IPR027417">
    <property type="entry name" value="P-loop_NTPase"/>
</dbReference>
<keyword evidence="1" id="KW-0547">Nucleotide-binding</keyword>
<dbReference type="GO" id="GO:0006355">
    <property type="term" value="P:regulation of DNA-templated transcription"/>
    <property type="evidence" value="ECO:0007669"/>
    <property type="project" value="InterPro"/>
</dbReference>
<evidence type="ECO:0000256" key="1">
    <source>
        <dbReference type="ARBA" id="ARBA00022741"/>
    </source>
</evidence>
<proteinExistence type="predicted"/>
<protein>
    <submittedName>
        <fullName evidence="5">Helix-turn-helix domain-containing protein</fullName>
    </submittedName>
</protein>
<evidence type="ECO:0000313" key="6">
    <source>
        <dbReference type="Proteomes" id="UP000429958"/>
    </source>
</evidence>
<dbReference type="InterPro" id="IPR035965">
    <property type="entry name" value="PAS-like_dom_sf"/>
</dbReference>
<dbReference type="EMBL" id="VUMD01000009">
    <property type="protein sequence ID" value="MSS37237.1"/>
    <property type="molecule type" value="Genomic_DNA"/>
</dbReference>
<dbReference type="Gene3D" id="3.40.50.300">
    <property type="entry name" value="P-loop containing nucleotide triphosphate hydrolases"/>
    <property type="match status" value="1"/>
</dbReference>
<dbReference type="RefSeq" id="WP_154472671.1">
    <property type="nucleotide sequence ID" value="NZ_VUMD01000009.1"/>
</dbReference>
<evidence type="ECO:0000259" key="4">
    <source>
        <dbReference type="PROSITE" id="PS50112"/>
    </source>
</evidence>
<dbReference type="Pfam" id="PF00158">
    <property type="entry name" value="Sigma54_activat"/>
    <property type="match status" value="1"/>
</dbReference>
<dbReference type="SUPFAM" id="SSF46689">
    <property type="entry name" value="Homeodomain-like"/>
    <property type="match status" value="1"/>
</dbReference>
<organism evidence="5 6">
    <name type="scientific">Clostridium porci</name>
    <dbReference type="NCBI Taxonomy" id="2605778"/>
    <lineage>
        <taxon>Bacteria</taxon>
        <taxon>Bacillati</taxon>
        <taxon>Bacillota</taxon>
        <taxon>Clostridia</taxon>
        <taxon>Eubacteriales</taxon>
        <taxon>Clostridiaceae</taxon>
        <taxon>Clostridium</taxon>
    </lineage>
</organism>
<gene>
    <name evidence="5" type="ORF">FYJ39_11790</name>
</gene>
<dbReference type="GO" id="GO:0003677">
    <property type="term" value="F:DNA binding"/>
    <property type="evidence" value="ECO:0007669"/>
    <property type="project" value="InterPro"/>
</dbReference>
<dbReference type="Pfam" id="PF13188">
    <property type="entry name" value="PAS_8"/>
    <property type="match status" value="1"/>
</dbReference>
<evidence type="ECO:0000259" key="3">
    <source>
        <dbReference type="PROSITE" id="PS50045"/>
    </source>
</evidence>
<dbReference type="PANTHER" id="PTHR32071">
    <property type="entry name" value="TRANSCRIPTIONAL REGULATORY PROTEIN"/>
    <property type="match status" value="1"/>
</dbReference>
<dbReference type="PROSITE" id="PS50112">
    <property type="entry name" value="PAS"/>
    <property type="match status" value="1"/>
</dbReference>
<dbReference type="SUPFAM" id="SSF55781">
    <property type="entry name" value="GAF domain-like"/>
    <property type="match status" value="1"/>
</dbReference>
<feature type="domain" description="Sigma-54 factor interaction" evidence="3">
    <location>
        <begin position="281"/>
        <end position="422"/>
    </location>
</feature>
<dbReference type="Gene3D" id="1.10.10.60">
    <property type="entry name" value="Homeodomain-like"/>
    <property type="match status" value="1"/>
</dbReference>
<evidence type="ECO:0000256" key="2">
    <source>
        <dbReference type="ARBA" id="ARBA00022840"/>
    </source>
</evidence>
<accession>A0A7X2TCV0</accession>